<feature type="site" description="May be catalytically important" evidence="2">
    <location>
        <position position="153"/>
    </location>
</feature>
<proteinExistence type="inferred from homology"/>
<organism evidence="3 4">
    <name type="scientific">Cupriavidus respiraculi</name>
    <dbReference type="NCBI Taxonomy" id="195930"/>
    <lineage>
        <taxon>Bacteria</taxon>
        <taxon>Pseudomonadati</taxon>
        <taxon>Pseudomonadota</taxon>
        <taxon>Betaproteobacteria</taxon>
        <taxon>Burkholderiales</taxon>
        <taxon>Burkholderiaceae</taxon>
        <taxon>Cupriavidus</taxon>
    </lineage>
</organism>
<comment type="caution">
    <text evidence="3">The sequence shown here is derived from an EMBL/GenBank/DDBJ whole genome shotgun (WGS) entry which is preliminary data.</text>
</comment>
<comment type="similarity">
    <text evidence="2">Belongs to the GTP cyclohydrolase IV family.</text>
</comment>
<reference evidence="3 4" key="1">
    <citation type="submission" date="2021-08" db="EMBL/GenBank/DDBJ databases">
        <authorList>
            <person name="Peeters C."/>
        </authorList>
    </citation>
    <scope>NUCLEOTIDE SEQUENCE [LARGE SCALE GENOMIC DNA]</scope>
    <source>
        <strain evidence="3 4">LMG 21510</strain>
    </source>
</reference>
<dbReference type="PANTHER" id="PTHR36445">
    <property type="entry name" value="GTP CYCLOHYDROLASE MPTA"/>
    <property type="match status" value="1"/>
</dbReference>
<protein>
    <recommendedName>
        <fullName evidence="2">GTP cyclohydrolase FolE2</fullName>
        <ecNumber evidence="2">3.5.4.16</ecNumber>
    </recommendedName>
</protein>
<evidence type="ECO:0000313" key="4">
    <source>
        <dbReference type="Proteomes" id="UP000721236"/>
    </source>
</evidence>
<dbReference type="Gene3D" id="3.10.270.10">
    <property type="entry name" value="Urate Oxidase"/>
    <property type="match status" value="1"/>
</dbReference>
<evidence type="ECO:0000256" key="1">
    <source>
        <dbReference type="ARBA" id="ARBA00022801"/>
    </source>
</evidence>
<dbReference type="InterPro" id="IPR003801">
    <property type="entry name" value="GTP_cyclohydrolase_FolE2/MptA"/>
</dbReference>
<comment type="pathway">
    <text evidence="2">Cofactor biosynthesis; 7,8-dihydroneopterin triphosphate biosynthesis; 7,8-dihydroneopterin triphosphate from GTP: step 1/1.</text>
</comment>
<accession>A0ABN7Z2M3</accession>
<dbReference type="RefSeq" id="WP_222207665.1">
    <property type="nucleotide sequence ID" value="NZ_CAJZAH010000003.1"/>
</dbReference>
<sequence length="271" mass="30427">MNDINPAFLMPDVQSSLDTRQIPIQRVGVKGVRYPLSVKTAAGVQATVGTFNLDVHLPADQKGTHMSRFVALLEEEREPVDLASFRLLLDRMLDKLEANAGRIEVSFPYFINKVAPVSGVQSLMDYEVTLTGDVRDGVARVFLQALVPVTSLCPCSKKISQYGAHNQRSHITMRVELADDLPVEALVRMAEEEASCELWGLLKRPDEKFVTERAYENPKFVEDLVRDIAMRLNADERIVAYVLEAENFESIHNHSAYAVIERDKRLAPLGF</sequence>
<dbReference type="Pfam" id="PF02649">
    <property type="entry name" value="GCHY-1"/>
    <property type="match status" value="1"/>
</dbReference>
<dbReference type="EMBL" id="CAJZAH010000003">
    <property type="protein sequence ID" value="CAG9178302.1"/>
    <property type="molecule type" value="Genomic_DNA"/>
</dbReference>
<dbReference type="InterPro" id="IPR022838">
    <property type="entry name" value="GTP_cyclohydrolase_FolE2"/>
</dbReference>
<gene>
    <name evidence="2 3" type="primary">folE2</name>
    <name evidence="3" type="ORF">LMG21510_03547</name>
</gene>
<dbReference type="GO" id="GO:0003934">
    <property type="term" value="F:GTP cyclohydrolase I activity"/>
    <property type="evidence" value="ECO:0007669"/>
    <property type="project" value="UniProtKB-EC"/>
</dbReference>
<evidence type="ECO:0000256" key="2">
    <source>
        <dbReference type="HAMAP-Rule" id="MF_01527"/>
    </source>
</evidence>
<dbReference type="PANTHER" id="PTHR36445:SF1">
    <property type="entry name" value="GTP CYCLOHYDROLASE MPTA"/>
    <property type="match status" value="1"/>
</dbReference>
<keyword evidence="4" id="KW-1185">Reference proteome</keyword>
<keyword evidence="1 2" id="KW-0378">Hydrolase</keyword>
<dbReference type="HAMAP" id="MF_01527_B">
    <property type="entry name" value="GTP_cyclohydrol_B"/>
    <property type="match status" value="1"/>
</dbReference>
<dbReference type="EC" id="3.5.4.16" evidence="2"/>
<comment type="function">
    <text evidence="2">Converts GTP to 7,8-dihydroneopterin triphosphate.</text>
</comment>
<dbReference type="Proteomes" id="UP000721236">
    <property type="component" value="Unassembled WGS sequence"/>
</dbReference>
<dbReference type="NCBIfam" id="NF010200">
    <property type="entry name" value="PRK13674.1-1"/>
    <property type="match status" value="1"/>
</dbReference>
<evidence type="ECO:0000313" key="3">
    <source>
        <dbReference type="EMBL" id="CAG9178302.1"/>
    </source>
</evidence>
<name>A0ABN7Z2M3_9BURK</name>
<comment type="catalytic activity">
    <reaction evidence="2">
        <text>GTP + H2O = 7,8-dihydroneopterin 3'-triphosphate + formate + H(+)</text>
        <dbReference type="Rhea" id="RHEA:17473"/>
        <dbReference type="ChEBI" id="CHEBI:15377"/>
        <dbReference type="ChEBI" id="CHEBI:15378"/>
        <dbReference type="ChEBI" id="CHEBI:15740"/>
        <dbReference type="ChEBI" id="CHEBI:37565"/>
        <dbReference type="ChEBI" id="CHEBI:58462"/>
        <dbReference type="EC" id="3.5.4.16"/>
    </reaction>
</comment>